<dbReference type="Proteomes" id="UP001054945">
    <property type="component" value="Unassembled WGS sequence"/>
</dbReference>
<gene>
    <name evidence="1" type="ORF">CEXT_730441</name>
</gene>
<dbReference type="EMBL" id="BPLR01020792">
    <property type="protein sequence ID" value="GIX82597.1"/>
    <property type="molecule type" value="Genomic_DNA"/>
</dbReference>
<organism evidence="1 2">
    <name type="scientific">Caerostris extrusa</name>
    <name type="common">Bark spider</name>
    <name type="synonym">Caerostris bankana</name>
    <dbReference type="NCBI Taxonomy" id="172846"/>
    <lineage>
        <taxon>Eukaryota</taxon>
        <taxon>Metazoa</taxon>
        <taxon>Ecdysozoa</taxon>
        <taxon>Arthropoda</taxon>
        <taxon>Chelicerata</taxon>
        <taxon>Arachnida</taxon>
        <taxon>Araneae</taxon>
        <taxon>Araneomorphae</taxon>
        <taxon>Entelegynae</taxon>
        <taxon>Araneoidea</taxon>
        <taxon>Araneidae</taxon>
        <taxon>Caerostris</taxon>
    </lineage>
</organism>
<keyword evidence="2" id="KW-1185">Reference proteome</keyword>
<reference evidence="1 2" key="1">
    <citation type="submission" date="2021-06" db="EMBL/GenBank/DDBJ databases">
        <title>Caerostris extrusa draft genome.</title>
        <authorList>
            <person name="Kono N."/>
            <person name="Arakawa K."/>
        </authorList>
    </citation>
    <scope>NUCLEOTIDE SEQUENCE [LARGE SCALE GENOMIC DNA]</scope>
</reference>
<comment type="caution">
    <text evidence="1">The sequence shown here is derived from an EMBL/GenBank/DDBJ whole genome shotgun (WGS) entry which is preliminary data.</text>
</comment>
<dbReference type="AlphaFoldDB" id="A0AAV4NCR9"/>
<evidence type="ECO:0000313" key="2">
    <source>
        <dbReference type="Proteomes" id="UP001054945"/>
    </source>
</evidence>
<sequence>MFCVKVFCLIQRQEEPYSVFPTRRQLKRKALPVRRPSLMGRPSLSTDSVWRSSIALKEWMEEDGEAHRDCL</sequence>
<protein>
    <submittedName>
        <fullName evidence="1">Uncharacterized protein</fullName>
    </submittedName>
</protein>
<accession>A0AAV4NCR9</accession>
<name>A0AAV4NCR9_CAEEX</name>
<proteinExistence type="predicted"/>
<evidence type="ECO:0000313" key="1">
    <source>
        <dbReference type="EMBL" id="GIX82597.1"/>
    </source>
</evidence>